<sequence length="84" mass="9159">MADGEPLPQPQSLEAHQGNPDYAGGVWAVVDFDVTPYLGKAVRFNATLPEHLLARIDAYVRNHPAQKSRSGFLAEASLKMLQQG</sequence>
<feature type="region of interest" description="Disordered" evidence="1">
    <location>
        <begin position="1"/>
        <end position="20"/>
    </location>
</feature>
<proteinExistence type="predicted"/>
<evidence type="ECO:0000259" key="2">
    <source>
        <dbReference type="Pfam" id="PF15919"/>
    </source>
</evidence>
<protein>
    <submittedName>
        <fullName evidence="3">HicB_like antitoxin of toxin-antitoxin system</fullName>
    </submittedName>
</protein>
<keyword evidence="4" id="KW-1185">Reference proteome</keyword>
<dbReference type="CDD" id="cd22231">
    <property type="entry name" value="RHH_NikR_HicB-like"/>
    <property type="match status" value="1"/>
</dbReference>
<organism evidence="3 4">
    <name type="scientific">Azotobacter beijerinckii</name>
    <dbReference type="NCBI Taxonomy" id="170623"/>
    <lineage>
        <taxon>Bacteria</taxon>
        <taxon>Pseudomonadati</taxon>
        <taxon>Pseudomonadota</taxon>
        <taxon>Gammaproteobacteria</taxon>
        <taxon>Pseudomonadales</taxon>
        <taxon>Pseudomonadaceae</taxon>
        <taxon>Azotobacter</taxon>
    </lineage>
</organism>
<accession>A0A1I1B802</accession>
<name>A0A1I1B802_9GAMM</name>
<dbReference type="Pfam" id="PF15919">
    <property type="entry name" value="HicB_lk_antitox"/>
    <property type="match status" value="1"/>
</dbReference>
<dbReference type="InterPro" id="IPR031807">
    <property type="entry name" value="HicB-like"/>
</dbReference>
<evidence type="ECO:0000313" key="3">
    <source>
        <dbReference type="EMBL" id="SFB46187.1"/>
    </source>
</evidence>
<dbReference type="EMBL" id="FOKJ01000053">
    <property type="protein sequence ID" value="SFB46187.1"/>
    <property type="molecule type" value="Genomic_DNA"/>
</dbReference>
<dbReference type="Proteomes" id="UP000198861">
    <property type="component" value="Unassembled WGS sequence"/>
</dbReference>
<gene>
    <name evidence="3" type="ORF">SAMN04244571_02981</name>
</gene>
<evidence type="ECO:0000256" key="1">
    <source>
        <dbReference type="SAM" id="MobiDB-lite"/>
    </source>
</evidence>
<comment type="caution">
    <text evidence="3">The sequence shown here is derived from an EMBL/GenBank/DDBJ whole genome shotgun (WGS) entry which is preliminary data.</text>
</comment>
<evidence type="ECO:0000313" key="4">
    <source>
        <dbReference type="Proteomes" id="UP000198861"/>
    </source>
</evidence>
<reference evidence="3 4" key="1">
    <citation type="submission" date="2016-10" db="EMBL/GenBank/DDBJ databases">
        <authorList>
            <person name="Varghese N."/>
            <person name="Submissions S."/>
        </authorList>
    </citation>
    <scope>NUCLEOTIDE SEQUENCE [LARGE SCALE GENOMIC DNA]</scope>
    <source>
        <strain evidence="3 4">DSM 282</strain>
    </source>
</reference>
<feature type="domain" description="HicB-like antitoxin of toxin-antitoxin system" evidence="2">
    <location>
        <begin position="2"/>
        <end position="76"/>
    </location>
</feature>